<protein>
    <submittedName>
        <fullName evidence="3">Acyl-CoA thioesterase</fullName>
    </submittedName>
</protein>
<dbReference type="Proteomes" id="UP000245216">
    <property type="component" value="Unassembled WGS sequence"/>
</dbReference>
<dbReference type="PANTHER" id="PTHR31793:SF27">
    <property type="entry name" value="NOVEL THIOESTERASE SUPERFAMILY DOMAIN AND SAPOSIN A-TYPE DOMAIN CONTAINING PROTEIN (0610012H03RIK)"/>
    <property type="match status" value="1"/>
</dbReference>
<gene>
    <name evidence="3" type="ORF">DF183_01705</name>
</gene>
<dbReference type="EMBL" id="QEXO01000001">
    <property type="protein sequence ID" value="PWE15474.1"/>
    <property type="molecule type" value="Genomic_DNA"/>
</dbReference>
<evidence type="ECO:0000256" key="1">
    <source>
        <dbReference type="ARBA" id="ARBA00005953"/>
    </source>
</evidence>
<name>A0A2U2BN86_ALCFA</name>
<dbReference type="SUPFAM" id="SSF54637">
    <property type="entry name" value="Thioesterase/thiol ester dehydrase-isomerase"/>
    <property type="match status" value="1"/>
</dbReference>
<dbReference type="RefSeq" id="WP_045930219.1">
    <property type="nucleotide sequence ID" value="NZ_CAXOJJ010000041.1"/>
</dbReference>
<evidence type="ECO:0000256" key="2">
    <source>
        <dbReference type="ARBA" id="ARBA00022801"/>
    </source>
</evidence>
<comment type="caution">
    <text evidence="3">The sequence shown here is derived from an EMBL/GenBank/DDBJ whole genome shotgun (WGS) entry which is preliminary data.</text>
</comment>
<dbReference type="KEGG" id="afa:UZ73_03185"/>
<dbReference type="InterPro" id="IPR050563">
    <property type="entry name" value="4-hydroxybenzoyl-CoA_TE"/>
</dbReference>
<reference evidence="3 4" key="1">
    <citation type="submission" date="2018-05" db="EMBL/GenBank/DDBJ databases">
        <title>Genome Sequence of an Efficient Indole-Degrading Bacterium, Alcaligenes sp.YBY.</title>
        <authorList>
            <person name="Yang B."/>
        </authorList>
    </citation>
    <scope>NUCLEOTIDE SEQUENCE [LARGE SCALE GENOMIC DNA]</scope>
    <source>
        <strain evidence="3 4">YBY</strain>
    </source>
</reference>
<accession>A0A2U2BN86</accession>
<sequence>MTQVVDSGAGATFDIAVRWGDLDAMNHVNNTVYFRYIEEARVQLMMKLGMVPPSPRTGVLAHASLDFLRSVLYPATVRIVHKLLKVGGSSIELEVLVGDANQADVIYARGRCVLVSINPQGGSQPWTEDERKQIHSVFQG</sequence>
<dbReference type="PANTHER" id="PTHR31793">
    <property type="entry name" value="4-HYDROXYBENZOYL-COA THIOESTERASE FAMILY MEMBER"/>
    <property type="match status" value="1"/>
</dbReference>
<evidence type="ECO:0000313" key="4">
    <source>
        <dbReference type="Proteomes" id="UP000245216"/>
    </source>
</evidence>
<keyword evidence="2" id="KW-0378">Hydrolase</keyword>
<dbReference type="GeneID" id="29370582"/>
<dbReference type="CDD" id="cd00586">
    <property type="entry name" value="4HBT"/>
    <property type="match status" value="1"/>
</dbReference>
<dbReference type="InterPro" id="IPR029069">
    <property type="entry name" value="HotDog_dom_sf"/>
</dbReference>
<reference evidence="3 4" key="2">
    <citation type="submission" date="2018-05" db="EMBL/GenBank/DDBJ databases">
        <authorList>
            <person name="Lanie J.A."/>
            <person name="Ng W.-L."/>
            <person name="Kazmierczak K.M."/>
            <person name="Andrzejewski T.M."/>
            <person name="Davidsen T.M."/>
            <person name="Wayne K.J."/>
            <person name="Tettelin H."/>
            <person name="Glass J.I."/>
            <person name="Rusch D."/>
            <person name="Podicherti R."/>
            <person name="Tsui H.-C.T."/>
            <person name="Winkler M.E."/>
        </authorList>
    </citation>
    <scope>NUCLEOTIDE SEQUENCE [LARGE SCALE GENOMIC DNA]</scope>
    <source>
        <strain evidence="3 4">YBY</strain>
    </source>
</reference>
<proteinExistence type="inferred from homology"/>
<dbReference type="Gene3D" id="3.10.129.10">
    <property type="entry name" value="Hotdog Thioesterase"/>
    <property type="match status" value="1"/>
</dbReference>
<evidence type="ECO:0000313" key="3">
    <source>
        <dbReference type="EMBL" id="PWE15474.1"/>
    </source>
</evidence>
<dbReference type="AlphaFoldDB" id="A0A2U2BN86"/>
<comment type="similarity">
    <text evidence="1">Belongs to the 4-hydroxybenzoyl-CoA thioesterase family.</text>
</comment>
<dbReference type="STRING" id="511.UZ73_03185"/>
<organism evidence="3 4">
    <name type="scientific">Alcaligenes faecalis</name>
    <dbReference type="NCBI Taxonomy" id="511"/>
    <lineage>
        <taxon>Bacteria</taxon>
        <taxon>Pseudomonadati</taxon>
        <taxon>Pseudomonadota</taxon>
        <taxon>Betaproteobacteria</taxon>
        <taxon>Burkholderiales</taxon>
        <taxon>Alcaligenaceae</taxon>
        <taxon>Alcaligenes</taxon>
    </lineage>
</organism>
<dbReference type="GO" id="GO:0047617">
    <property type="term" value="F:fatty acyl-CoA hydrolase activity"/>
    <property type="evidence" value="ECO:0007669"/>
    <property type="project" value="TreeGrafter"/>
</dbReference>
<dbReference type="Pfam" id="PF13279">
    <property type="entry name" value="4HBT_2"/>
    <property type="match status" value="1"/>
</dbReference>